<comment type="caution">
    <text evidence="3">The sequence shown here is derived from an EMBL/GenBank/DDBJ whole genome shotgun (WGS) entry which is preliminary data.</text>
</comment>
<accession>A0A5C6DMI3</accession>
<dbReference type="OrthoDB" id="9811076at2"/>
<dbReference type="InterPro" id="IPR008988">
    <property type="entry name" value="Transcriptional_repressor_C"/>
</dbReference>
<dbReference type="InterPro" id="IPR052713">
    <property type="entry name" value="FeoA"/>
</dbReference>
<dbReference type="SUPFAM" id="SSF50037">
    <property type="entry name" value="C-terminal domain of transcriptional repressors"/>
    <property type="match status" value="1"/>
</dbReference>
<dbReference type="Pfam" id="PF04023">
    <property type="entry name" value="FeoA"/>
    <property type="match status" value="1"/>
</dbReference>
<dbReference type="Proteomes" id="UP000319143">
    <property type="component" value="Unassembled WGS sequence"/>
</dbReference>
<sequence length="85" mass="9245">MEASLVTTLDQLQPGQFGQIVRIDGFDGIASRLREMGFVPGQPVQFLRTAPLGDPMKCSVQGSRIAVRNGEARRVYIEPMAAPIS</sequence>
<keyword evidence="1" id="KW-0408">Iron</keyword>
<evidence type="ECO:0000313" key="3">
    <source>
        <dbReference type="EMBL" id="TWU36069.1"/>
    </source>
</evidence>
<dbReference type="InterPro" id="IPR007167">
    <property type="entry name" value="Fe-transptr_FeoA-like"/>
</dbReference>
<dbReference type="EMBL" id="SJPV01000006">
    <property type="protein sequence ID" value="TWU36069.1"/>
    <property type="molecule type" value="Genomic_DNA"/>
</dbReference>
<dbReference type="InterPro" id="IPR038157">
    <property type="entry name" value="FeoA_core_dom"/>
</dbReference>
<protein>
    <submittedName>
        <fullName evidence="3">FeoA domain protein</fullName>
    </submittedName>
</protein>
<evidence type="ECO:0000313" key="4">
    <source>
        <dbReference type="Proteomes" id="UP000319143"/>
    </source>
</evidence>
<keyword evidence="4" id="KW-1185">Reference proteome</keyword>
<dbReference type="PANTHER" id="PTHR42954">
    <property type="entry name" value="FE(2+) TRANSPORT PROTEIN A"/>
    <property type="match status" value="1"/>
</dbReference>
<dbReference type="Gene3D" id="2.30.30.90">
    <property type="match status" value="1"/>
</dbReference>
<dbReference type="GO" id="GO:0046914">
    <property type="term" value="F:transition metal ion binding"/>
    <property type="evidence" value="ECO:0007669"/>
    <property type="project" value="InterPro"/>
</dbReference>
<feature type="domain" description="Ferrous iron transporter FeoA-like" evidence="2">
    <location>
        <begin position="7"/>
        <end position="79"/>
    </location>
</feature>
<gene>
    <name evidence="3" type="ORF">Poly41_38220</name>
</gene>
<reference evidence="3 4" key="1">
    <citation type="submission" date="2019-02" db="EMBL/GenBank/DDBJ databases">
        <title>Deep-cultivation of Planctomycetes and their phenomic and genomic characterization uncovers novel biology.</title>
        <authorList>
            <person name="Wiegand S."/>
            <person name="Jogler M."/>
            <person name="Boedeker C."/>
            <person name="Pinto D."/>
            <person name="Vollmers J."/>
            <person name="Rivas-Marin E."/>
            <person name="Kohn T."/>
            <person name="Peeters S.H."/>
            <person name="Heuer A."/>
            <person name="Rast P."/>
            <person name="Oberbeckmann S."/>
            <person name="Bunk B."/>
            <person name="Jeske O."/>
            <person name="Meyerdierks A."/>
            <person name="Storesund J.E."/>
            <person name="Kallscheuer N."/>
            <person name="Luecker S."/>
            <person name="Lage O.M."/>
            <person name="Pohl T."/>
            <person name="Merkel B.J."/>
            <person name="Hornburger P."/>
            <person name="Mueller R.-W."/>
            <person name="Bruemmer F."/>
            <person name="Labrenz M."/>
            <person name="Spormann A.M."/>
            <person name="Op Den Camp H."/>
            <person name="Overmann J."/>
            <person name="Amann R."/>
            <person name="Jetten M.S.M."/>
            <person name="Mascher T."/>
            <person name="Medema M.H."/>
            <person name="Devos D.P."/>
            <person name="Kaster A.-K."/>
            <person name="Ovreas L."/>
            <person name="Rohde M."/>
            <person name="Galperin M.Y."/>
            <person name="Jogler C."/>
        </authorList>
    </citation>
    <scope>NUCLEOTIDE SEQUENCE [LARGE SCALE GENOMIC DNA]</scope>
    <source>
        <strain evidence="3 4">Poly41</strain>
    </source>
</reference>
<organism evidence="3 4">
    <name type="scientific">Novipirellula artificiosorum</name>
    <dbReference type="NCBI Taxonomy" id="2528016"/>
    <lineage>
        <taxon>Bacteria</taxon>
        <taxon>Pseudomonadati</taxon>
        <taxon>Planctomycetota</taxon>
        <taxon>Planctomycetia</taxon>
        <taxon>Pirellulales</taxon>
        <taxon>Pirellulaceae</taxon>
        <taxon>Novipirellula</taxon>
    </lineage>
</organism>
<proteinExistence type="predicted"/>
<evidence type="ECO:0000259" key="2">
    <source>
        <dbReference type="SMART" id="SM00899"/>
    </source>
</evidence>
<evidence type="ECO:0000256" key="1">
    <source>
        <dbReference type="ARBA" id="ARBA00023004"/>
    </source>
</evidence>
<dbReference type="AlphaFoldDB" id="A0A5C6DMI3"/>
<dbReference type="PANTHER" id="PTHR42954:SF2">
    <property type="entry name" value="FE(2+) TRANSPORT PROTEIN A"/>
    <property type="match status" value="1"/>
</dbReference>
<dbReference type="SMART" id="SM00899">
    <property type="entry name" value="FeoA"/>
    <property type="match status" value="1"/>
</dbReference>
<name>A0A5C6DMI3_9BACT</name>